<proteinExistence type="predicted"/>
<dbReference type="SMART" id="SM00342">
    <property type="entry name" value="HTH_ARAC"/>
    <property type="match status" value="1"/>
</dbReference>
<evidence type="ECO:0000256" key="1">
    <source>
        <dbReference type="ARBA" id="ARBA00023015"/>
    </source>
</evidence>
<dbReference type="InterPro" id="IPR018060">
    <property type="entry name" value="HTH_AraC"/>
</dbReference>
<dbReference type="Gene3D" id="1.10.10.60">
    <property type="entry name" value="Homeodomain-like"/>
    <property type="match status" value="2"/>
</dbReference>
<evidence type="ECO:0000313" key="6">
    <source>
        <dbReference type="Proteomes" id="UP001144347"/>
    </source>
</evidence>
<evidence type="ECO:0000256" key="3">
    <source>
        <dbReference type="ARBA" id="ARBA00023163"/>
    </source>
</evidence>
<dbReference type="InterPro" id="IPR018062">
    <property type="entry name" value="HTH_AraC-typ_CS"/>
</dbReference>
<dbReference type="EMBL" id="JAPWGM010000002">
    <property type="protein sequence ID" value="MCZ4243872.1"/>
    <property type="molecule type" value="Genomic_DNA"/>
</dbReference>
<dbReference type="InterPro" id="IPR009057">
    <property type="entry name" value="Homeodomain-like_sf"/>
</dbReference>
<keyword evidence="6" id="KW-1185">Reference proteome</keyword>
<keyword evidence="3" id="KW-0804">Transcription</keyword>
<feature type="domain" description="HTH araC/xylS-type" evidence="4">
    <location>
        <begin position="200"/>
        <end position="298"/>
    </location>
</feature>
<accession>A0ABT4L851</accession>
<protein>
    <submittedName>
        <fullName evidence="5">AraC family transcriptional regulator</fullName>
    </submittedName>
</protein>
<dbReference type="PROSITE" id="PS01124">
    <property type="entry name" value="HTH_ARAC_FAMILY_2"/>
    <property type="match status" value="1"/>
</dbReference>
<keyword evidence="1" id="KW-0805">Transcription regulation</keyword>
<dbReference type="RefSeq" id="WP_269426947.1">
    <property type="nucleotide sequence ID" value="NZ_JAPWGM010000002.1"/>
</dbReference>
<comment type="caution">
    <text evidence="5">The sequence shown here is derived from an EMBL/GenBank/DDBJ whole genome shotgun (WGS) entry which is preliminary data.</text>
</comment>
<dbReference type="SUPFAM" id="SSF46689">
    <property type="entry name" value="Homeodomain-like"/>
    <property type="match status" value="2"/>
</dbReference>
<dbReference type="PROSITE" id="PS00041">
    <property type="entry name" value="HTH_ARAC_FAMILY_1"/>
    <property type="match status" value="1"/>
</dbReference>
<dbReference type="InterPro" id="IPR020449">
    <property type="entry name" value="Tscrpt_reg_AraC-type_HTH"/>
</dbReference>
<dbReference type="Proteomes" id="UP001144347">
    <property type="component" value="Unassembled WGS sequence"/>
</dbReference>
<evidence type="ECO:0000259" key="4">
    <source>
        <dbReference type="PROSITE" id="PS01124"/>
    </source>
</evidence>
<dbReference type="InterPro" id="IPR054015">
    <property type="entry name" value="ExsA-like_N"/>
</dbReference>
<evidence type="ECO:0000313" key="5">
    <source>
        <dbReference type="EMBL" id="MCZ4243872.1"/>
    </source>
</evidence>
<dbReference type="PRINTS" id="PR00032">
    <property type="entry name" value="HTHARAC"/>
</dbReference>
<dbReference type="PANTHER" id="PTHR43280">
    <property type="entry name" value="ARAC-FAMILY TRANSCRIPTIONAL REGULATOR"/>
    <property type="match status" value="1"/>
</dbReference>
<name>A0ABT4L851_9SPHI</name>
<keyword evidence="2" id="KW-0238">DNA-binding</keyword>
<organism evidence="5 6">
    <name type="scientific">Pedobacter punctiformis</name>
    <dbReference type="NCBI Taxonomy" id="3004097"/>
    <lineage>
        <taxon>Bacteria</taxon>
        <taxon>Pseudomonadati</taxon>
        <taxon>Bacteroidota</taxon>
        <taxon>Sphingobacteriia</taxon>
        <taxon>Sphingobacteriales</taxon>
        <taxon>Sphingobacteriaceae</taxon>
        <taxon>Pedobacter</taxon>
    </lineage>
</organism>
<sequence length="302" mass="35429">MYELLFLFKIRLLCIMLFRFPPTAPIINDHTFLYSESQTFAKLKIESKAGKRTVFMSEHTLIFVMSGIKLLHFSNQTLKITPDNVFLLKKGIYVMAEYIQEGLTFEALMIFLSENILKSFISKPNKYMGLNKSDPCIVFPVNPLIQDFKIQFRQYFEHPLFNYEQLIQLKQMEILTLLLASGYKEQTLAFIDSAVSKNLQDMDSVLQEYMLQPITIAELANLCNRSLATFKRDFKKQYHTSPRVYINKHRLRHARMLLENTDKQISEISTDCAFESTSYFIRIFKQEFGLTPQKMRAKITIE</sequence>
<reference evidence="5" key="1">
    <citation type="submission" date="2022-12" db="EMBL/GenBank/DDBJ databases">
        <title>Genome sequence of HCMS5-2.</title>
        <authorList>
            <person name="Woo H."/>
        </authorList>
    </citation>
    <scope>NUCLEOTIDE SEQUENCE</scope>
    <source>
        <strain evidence="5">HCMS5-2</strain>
    </source>
</reference>
<evidence type="ECO:0000256" key="2">
    <source>
        <dbReference type="ARBA" id="ARBA00023125"/>
    </source>
</evidence>
<dbReference type="PANTHER" id="PTHR43280:SF28">
    <property type="entry name" value="HTH-TYPE TRANSCRIPTIONAL ACTIVATOR RHAS"/>
    <property type="match status" value="1"/>
</dbReference>
<gene>
    <name evidence="5" type="ORF">O0955_07620</name>
</gene>
<dbReference type="Pfam" id="PF12833">
    <property type="entry name" value="HTH_18"/>
    <property type="match status" value="1"/>
</dbReference>
<dbReference type="Pfam" id="PF22200">
    <property type="entry name" value="ExsA_N"/>
    <property type="match status" value="1"/>
</dbReference>